<evidence type="ECO:0000313" key="2">
    <source>
        <dbReference type="EMBL" id="CUM58225.1"/>
    </source>
</evidence>
<organism evidence="2">
    <name type="scientific">Planktothrix agardhii</name>
    <name type="common">Oscillatoria agardhii</name>
    <dbReference type="NCBI Taxonomy" id="1160"/>
    <lineage>
        <taxon>Bacteria</taxon>
        <taxon>Bacillati</taxon>
        <taxon>Cyanobacteriota</taxon>
        <taxon>Cyanophyceae</taxon>
        <taxon>Oscillatoriophycideae</taxon>
        <taxon>Oscillatoriales</taxon>
        <taxon>Microcoleaceae</taxon>
        <taxon>Planktothrix</taxon>
    </lineage>
</organism>
<proteinExistence type="predicted"/>
<reference evidence="2" key="1">
    <citation type="submission" date="2015-09" db="EMBL/GenBank/DDBJ databases">
        <authorList>
            <person name="Jackson K.R."/>
            <person name="Lunt B.L."/>
            <person name="Fisher J.N.B."/>
            <person name="Gardner A.V."/>
            <person name="Bailey M.E."/>
            <person name="Deus L.M."/>
            <person name="Earl A.S."/>
            <person name="Gibby P.D."/>
            <person name="Hartmann K.A."/>
            <person name="Liu J.E."/>
            <person name="Manci A.M."/>
            <person name="Nielsen D.A."/>
            <person name="Solomon M.B."/>
            <person name="Breakwell D.P."/>
            <person name="Burnett S.H."/>
            <person name="Grose J.H."/>
        </authorList>
    </citation>
    <scope>NUCLEOTIDE SEQUENCE</scope>
    <source>
        <strain evidence="2">7805</strain>
    </source>
</reference>
<sequence>MDRLYADENFPLPIVKLLRLAGHDVLTTEEGGNSGLGIPDQDVLAYAIRNECAILTRNWDDFRQLHRAHPDHFGIIICKEDLNTERQATRINEAISDQGNLQGKLIRIIRPQQ</sequence>
<feature type="domain" description="DUF5615" evidence="1">
    <location>
        <begin position="3"/>
        <end position="108"/>
    </location>
</feature>
<evidence type="ECO:0000259" key="1">
    <source>
        <dbReference type="Pfam" id="PF18480"/>
    </source>
</evidence>
<accession>A0A1J1JBW4</accession>
<dbReference type="Pfam" id="PF18480">
    <property type="entry name" value="DUF5615"/>
    <property type="match status" value="1"/>
</dbReference>
<dbReference type="EMBL" id="LO018304">
    <property type="protein sequence ID" value="CUM58225.1"/>
    <property type="molecule type" value="Genomic_DNA"/>
</dbReference>
<gene>
    <name evidence="2" type="ORF">PLAM_0258</name>
</gene>
<name>A0A1J1JBW4_PLAAG</name>
<dbReference type="InterPro" id="IPR041049">
    <property type="entry name" value="DUF5615"/>
</dbReference>
<dbReference type="AlphaFoldDB" id="A0A1J1JBW4"/>
<protein>
    <recommendedName>
        <fullName evidence="1">DUF5615 domain-containing protein</fullName>
    </recommendedName>
</protein>
<dbReference type="RefSeq" id="WP_254034869.1">
    <property type="nucleotide sequence ID" value="NZ_LR882950.1"/>
</dbReference>